<evidence type="ECO:0000313" key="2">
    <source>
        <dbReference type="EMBL" id="KAK7071238.1"/>
    </source>
</evidence>
<sequence length="82" mass="8778">MCLATLAVLISASIFTVVSPSPLAYQNHGGPLMNQVDLCILACDACYKGESLLMCANTCIRDGGKMALKWGSTCQYFINGRN</sequence>
<evidence type="ECO:0000313" key="3">
    <source>
        <dbReference type="EMBL" id="KAK7075429.1"/>
    </source>
</evidence>
<feature type="chain" id="PRO_5044710982" evidence="1">
    <location>
        <begin position="21"/>
        <end position="82"/>
    </location>
</feature>
<keyword evidence="1" id="KW-0732">Signal</keyword>
<reference evidence="3 4" key="1">
    <citation type="submission" date="2023-11" db="EMBL/GenBank/DDBJ databases">
        <title>Halocaridina rubra genome assembly.</title>
        <authorList>
            <person name="Smith C."/>
        </authorList>
    </citation>
    <scope>NUCLEOTIDE SEQUENCE [LARGE SCALE GENOMIC DNA]</scope>
    <source>
        <strain evidence="3">EP-1</strain>
        <tissue evidence="3">Whole</tissue>
    </source>
</reference>
<proteinExistence type="predicted"/>
<name>A0AAN9A5X9_HALRR</name>
<comment type="caution">
    <text evidence="3">The sequence shown here is derived from an EMBL/GenBank/DDBJ whole genome shotgun (WGS) entry which is preliminary data.</text>
</comment>
<evidence type="ECO:0000313" key="4">
    <source>
        <dbReference type="Proteomes" id="UP001381693"/>
    </source>
</evidence>
<accession>A0AAN9A5X9</accession>
<dbReference type="EMBL" id="JAXCGZ010015113">
    <property type="protein sequence ID" value="KAK7071238.1"/>
    <property type="molecule type" value="Genomic_DNA"/>
</dbReference>
<organism evidence="3 4">
    <name type="scientific">Halocaridina rubra</name>
    <name type="common">Hawaiian red shrimp</name>
    <dbReference type="NCBI Taxonomy" id="373956"/>
    <lineage>
        <taxon>Eukaryota</taxon>
        <taxon>Metazoa</taxon>
        <taxon>Ecdysozoa</taxon>
        <taxon>Arthropoda</taxon>
        <taxon>Crustacea</taxon>
        <taxon>Multicrustacea</taxon>
        <taxon>Malacostraca</taxon>
        <taxon>Eumalacostraca</taxon>
        <taxon>Eucarida</taxon>
        <taxon>Decapoda</taxon>
        <taxon>Pleocyemata</taxon>
        <taxon>Caridea</taxon>
        <taxon>Atyoidea</taxon>
        <taxon>Atyidae</taxon>
        <taxon>Halocaridina</taxon>
    </lineage>
</organism>
<gene>
    <name evidence="2" type="ORF">SK128_008915</name>
    <name evidence="3" type="ORF">SK128_014319</name>
</gene>
<dbReference type="Proteomes" id="UP001381693">
    <property type="component" value="Unassembled WGS sequence"/>
</dbReference>
<dbReference type="EMBL" id="JAXCGZ010010725">
    <property type="protein sequence ID" value="KAK7075429.1"/>
    <property type="molecule type" value="Genomic_DNA"/>
</dbReference>
<protein>
    <submittedName>
        <fullName evidence="3">Uncharacterized protein</fullName>
    </submittedName>
</protein>
<evidence type="ECO:0000256" key="1">
    <source>
        <dbReference type="SAM" id="SignalP"/>
    </source>
</evidence>
<dbReference type="AlphaFoldDB" id="A0AAN9A5X9"/>
<feature type="signal peptide" evidence="1">
    <location>
        <begin position="1"/>
        <end position="20"/>
    </location>
</feature>
<keyword evidence="4" id="KW-1185">Reference proteome</keyword>